<organism evidence="2 3">
    <name type="scientific">Gordonia alkaliphila</name>
    <dbReference type="NCBI Taxonomy" id="1053547"/>
    <lineage>
        <taxon>Bacteria</taxon>
        <taxon>Bacillati</taxon>
        <taxon>Actinomycetota</taxon>
        <taxon>Actinomycetes</taxon>
        <taxon>Mycobacteriales</taxon>
        <taxon>Gordoniaceae</taxon>
        <taxon>Gordonia</taxon>
    </lineage>
</organism>
<evidence type="ECO:0000259" key="1">
    <source>
        <dbReference type="Pfam" id="PF03009"/>
    </source>
</evidence>
<feature type="domain" description="GP-PDE" evidence="1">
    <location>
        <begin position="41"/>
        <end position="271"/>
    </location>
</feature>
<sequence length="281" mass="29167">MVPPVAVTHARGTTLLKWHRARRTATDPPFTAQRIVEGLRAGASVEVDLRIHADRGFAVLHDHRLDRETTGRGAVAATPAARLRTMALRDGTGKPSGHGVLLLEDLADLLADAPLPRSALLQLDYKQEARDLDARSVAAFAAATAPIDEHLILSCGDADAVRILTDAAPGVAVGFDPCHRGAAGRALASGDFAGFVDRACLASPRATTIYLEIPLVLGAADAGFDLIGAFGARGRAVDAYTLGGAANVGMVPIVAGLLELGVDQLTVDDPEGLLALLTDAD</sequence>
<dbReference type="SUPFAM" id="SSF51695">
    <property type="entry name" value="PLC-like phosphodiesterases"/>
    <property type="match status" value="1"/>
</dbReference>
<proteinExistence type="predicted"/>
<protein>
    <submittedName>
        <fullName evidence="2">Glycerophosphoryl diester phosphodiesterase</fullName>
    </submittedName>
</protein>
<dbReference type="Proteomes" id="UP001500822">
    <property type="component" value="Unassembled WGS sequence"/>
</dbReference>
<reference evidence="3" key="1">
    <citation type="journal article" date="2019" name="Int. J. Syst. Evol. Microbiol.">
        <title>The Global Catalogue of Microorganisms (GCM) 10K type strain sequencing project: providing services to taxonomists for standard genome sequencing and annotation.</title>
        <authorList>
            <consortium name="The Broad Institute Genomics Platform"/>
            <consortium name="The Broad Institute Genome Sequencing Center for Infectious Disease"/>
            <person name="Wu L."/>
            <person name="Ma J."/>
        </authorList>
    </citation>
    <scope>NUCLEOTIDE SEQUENCE [LARGE SCALE GENOMIC DNA]</scope>
    <source>
        <strain evidence="3">JCM 18077</strain>
    </source>
</reference>
<keyword evidence="3" id="KW-1185">Reference proteome</keyword>
<name>A0ABP8YU17_9ACTN</name>
<dbReference type="InterPro" id="IPR017946">
    <property type="entry name" value="PLC-like_Pdiesterase_TIM-brl"/>
</dbReference>
<evidence type="ECO:0000313" key="3">
    <source>
        <dbReference type="Proteomes" id="UP001500822"/>
    </source>
</evidence>
<gene>
    <name evidence="2" type="ORF">GCM10023217_01870</name>
</gene>
<comment type="caution">
    <text evidence="2">The sequence shown here is derived from an EMBL/GenBank/DDBJ whole genome shotgun (WGS) entry which is preliminary data.</text>
</comment>
<dbReference type="InterPro" id="IPR030395">
    <property type="entry name" value="GP_PDE_dom"/>
</dbReference>
<evidence type="ECO:0000313" key="2">
    <source>
        <dbReference type="EMBL" id="GAA4738170.1"/>
    </source>
</evidence>
<accession>A0ABP8YU17</accession>
<dbReference type="EMBL" id="BAABIE010000001">
    <property type="protein sequence ID" value="GAA4738170.1"/>
    <property type="molecule type" value="Genomic_DNA"/>
</dbReference>
<dbReference type="Pfam" id="PF03009">
    <property type="entry name" value="GDPD"/>
    <property type="match status" value="1"/>
</dbReference>
<dbReference type="Gene3D" id="3.20.20.190">
    <property type="entry name" value="Phosphatidylinositol (PI) phosphodiesterase"/>
    <property type="match status" value="1"/>
</dbReference>